<organism evidence="2 3">
    <name type="scientific">Saccharopolyspora shandongensis</name>
    <dbReference type="NCBI Taxonomy" id="418495"/>
    <lineage>
        <taxon>Bacteria</taxon>
        <taxon>Bacillati</taxon>
        <taxon>Actinomycetota</taxon>
        <taxon>Actinomycetes</taxon>
        <taxon>Pseudonocardiales</taxon>
        <taxon>Pseudonocardiaceae</taxon>
        <taxon>Saccharopolyspora</taxon>
    </lineage>
</organism>
<dbReference type="RefSeq" id="WP_093278172.1">
    <property type="nucleotide sequence ID" value="NZ_FNOK01000086.1"/>
</dbReference>
<gene>
    <name evidence="2" type="ORF">SAMN05216215_10861</name>
</gene>
<evidence type="ECO:0000313" key="2">
    <source>
        <dbReference type="EMBL" id="SDZ50637.1"/>
    </source>
</evidence>
<dbReference type="Proteomes" id="UP000199529">
    <property type="component" value="Unassembled WGS sequence"/>
</dbReference>
<reference evidence="3" key="1">
    <citation type="submission" date="2016-10" db="EMBL/GenBank/DDBJ databases">
        <authorList>
            <person name="Varghese N."/>
            <person name="Submissions S."/>
        </authorList>
    </citation>
    <scope>NUCLEOTIDE SEQUENCE [LARGE SCALE GENOMIC DNA]</scope>
    <source>
        <strain evidence="3">CGMCC 4.3530</strain>
    </source>
</reference>
<dbReference type="STRING" id="418495.SAMN05216215_10861"/>
<evidence type="ECO:0000313" key="3">
    <source>
        <dbReference type="Proteomes" id="UP000199529"/>
    </source>
</evidence>
<dbReference type="SUPFAM" id="SSF56801">
    <property type="entry name" value="Acetyl-CoA synthetase-like"/>
    <property type="match status" value="1"/>
</dbReference>
<protein>
    <submittedName>
        <fullName evidence="2">Putative adenylate-forming enzyme</fullName>
    </submittedName>
</protein>
<feature type="region of interest" description="Disordered" evidence="1">
    <location>
        <begin position="432"/>
        <end position="457"/>
    </location>
</feature>
<proteinExistence type="predicted"/>
<dbReference type="AlphaFoldDB" id="A0A1H3TKX1"/>
<accession>A0A1H3TKX1</accession>
<dbReference type="InterPro" id="IPR053158">
    <property type="entry name" value="CapK_Type1_Caps_Biosynth"/>
</dbReference>
<dbReference type="PANTHER" id="PTHR36932">
    <property type="entry name" value="CAPSULAR POLYSACCHARIDE BIOSYNTHESIS PROTEIN"/>
    <property type="match status" value="1"/>
</dbReference>
<dbReference type="EMBL" id="FNOK01000086">
    <property type="protein sequence ID" value="SDZ50637.1"/>
    <property type="molecule type" value="Genomic_DNA"/>
</dbReference>
<name>A0A1H3TKX1_9PSEU</name>
<dbReference type="Gene3D" id="3.40.50.12780">
    <property type="entry name" value="N-terminal domain of ligase-like"/>
    <property type="match status" value="1"/>
</dbReference>
<sequence>MTESVRRLARDARRDMRQGAEAIARRQRARLAEMVAYARANSPYYRELYRDLPDKVDDPALLPVTDKKTLMGHFDDWVTDRQVTRERVEAFVADPDLVGARFQDRYLVATTSGTSGVRGLFVLDERNLAVPNALGSRSRGLLGVRDLGRMLAHGGRIAVVSAPTGHFYTIASTERFRRDSPRLSRIMRVFPTDQPLPTLVDELNRYNPASLAGFLSMLTQLAGEQEAGRLRIRPALVIPGGETLTADIRERLATAFHAKVNAAYAATECGFLSVGCAHGWYHVNSDWAVAEPVDADYRPVPPGQPSHTVLISNLANRVQPFLRYDLGDSVLLRPDPCPCGNPLPAIRVAGRAADMLTFPTDRGEHVSISPMLFGTLLDRTPGIDRFQLVQTSPSALRVRLQTRQGTDTDRVWQAVRDEITRLLTEHKADHVTLERADEPPQQSPGGKFRRIIPLSAQ</sequence>
<keyword evidence="3" id="KW-1185">Reference proteome</keyword>
<dbReference type="InterPro" id="IPR042099">
    <property type="entry name" value="ANL_N_sf"/>
</dbReference>
<evidence type="ECO:0000256" key="1">
    <source>
        <dbReference type="SAM" id="MobiDB-lite"/>
    </source>
</evidence>
<dbReference type="OrthoDB" id="580775at2"/>
<dbReference type="PANTHER" id="PTHR36932:SF1">
    <property type="entry name" value="CAPSULAR POLYSACCHARIDE BIOSYNTHESIS PROTEIN"/>
    <property type="match status" value="1"/>
</dbReference>